<evidence type="ECO:0000313" key="3">
    <source>
        <dbReference type="EMBL" id="NEV68602.1"/>
    </source>
</evidence>
<comment type="caution">
    <text evidence="3">The sequence shown here is derived from an EMBL/GenBank/DDBJ whole genome shotgun (WGS) entry which is preliminary data.</text>
</comment>
<protein>
    <recommendedName>
        <fullName evidence="2">Ribosomal silencing factor RsfS</fullName>
    </recommendedName>
</protein>
<dbReference type="Gene3D" id="3.30.460.10">
    <property type="entry name" value="Beta Polymerase, domain 2"/>
    <property type="match status" value="1"/>
</dbReference>
<accession>A0A0C1Y835</accession>
<keyword evidence="2" id="KW-0678">Repressor</keyword>
<dbReference type="PANTHER" id="PTHR21043">
    <property type="entry name" value="IOJAP SUPERFAMILY ORTHOLOG"/>
    <property type="match status" value="1"/>
</dbReference>
<dbReference type="PANTHER" id="PTHR21043:SF0">
    <property type="entry name" value="MITOCHONDRIAL ASSEMBLY OF RIBOSOMAL LARGE SUBUNIT PROTEIN 1"/>
    <property type="match status" value="1"/>
</dbReference>
<comment type="subunit">
    <text evidence="2">Interacts with ribosomal protein uL14 (rplN).</text>
</comment>
<evidence type="ECO:0000256" key="2">
    <source>
        <dbReference type="HAMAP-Rule" id="MF_01477"/>
    </source>
</evidence>
<dbReference type="HAMAP" id="MF_01477">
    <property type="entry name" value="Iojap_RsfS"/>
    <property type="match status" value="1"/>
</dbReference>
<keyword evidence="2" id="KW-0963">Cytoplasm</keyword>
<dbReference type="InterPro" id="IPR004394">
    <property type="entry name" value="Iojap/RsfS/C7orf30"/>
</dbReference>
<dbReference type="GO" id="GO:0090071">
    <property type="term" value="P:negative regulation of ribosome biogenesis"/>
    <property type="evidence" value="ECO:0007669"/>
    <property type="project" value="UniProtKB-UniRule"/>
</dbReference>
<gene>
    <name evidence="2 3" type="primary">rsfS</name>
    <name evidence="3" type="ORF">QQ91_015930</name>
</gene>
<dbReference type="SUPFAM" id="SSF81301">
    <property type="entry name" value="Nucleotidyltransferase"/>
    <property type="match status" value="1"/>
</dbReference>
<dbReference type="EMBL" id="JTHE02000003">
    <property type="protein sequence ID" value="NEV68602.1"/>
    <property type="molecule type" value="Genomic_DNA"/>
</dbReference>
<comment type="function">
    <text evidence="2">Functions as a ribosomal silencing factor. Interacts with ribosomal protein uL14 (rplN), blocking formation of intersubunit bridge B8. Prevents association of the 30S and 50S ribosomal subunits and the formation of functional ribosomes, thus repressing translation.</text>
</comment>
<sequence length="142" mass="15495">MSDVKNTVTPFQKSASSDAAIPVTDAATRNFALALAAAADERKGADIRILKVDGVSFIADYFVVVTGFSSAQVRAIARSINDTAAADFERQPLRTEGQGDSSWVLQDYGEVIVHIFMPDERDYYDLEAFWGHAEEIPFAAES</sequence>
<dbReference type="InterPro" id="IPR043519">
    <property type="entry name" value="NT_sf"/>
</dbReference>
<organism evidence="3">
    <name type="scientific">Lyngbya confervoides BDU141951</name>
    <dbReference type="NCBI Taxonomy" id="1574623"/>
    <lineage>
        <taxon>Bacteria</taxon>
        <taxon>Bacillati</taxon>
        <taxon>Cyanobacteriota</taxon>
        <taxon>Cyanophyceae</taxon>
        <taxon>Oscillatoriophycideae</taxon>
        <taxon>Oscillatoriales</taxon>
        <taxon>Microcoleaceae</taxon>
        <taxon>Lyngbya</taxon>
    </lineage>
</organism>
<keyword evidence="2" id="KW-0810">Translation regulation</keyword>
<reference evidence="3" key="3">
    <citation type="submission" date="2020-02" db="EMBL/GenBank/DDBJ databases">
        <authorList>
            <person name="Sarangi A.N."/>
            <person name="Ghosh S."/>
            <person name="Mukherjee M."/>
            <person name="Tripathy S."/>
        </authorList>
    </citation>
    <scope>NUCLEOTIDE SEQUENCE</scope>
    <source>
        <strain evidence="3">BDU141951</strain>
    </source>
</reference>
<reference evidence="3" key="1">
    <citation type="submission" date="2014-11" db="EMBL/GenBank/DDBJ databases">
        <authorList>
            <person name="Malar M.C."/>
            <person name="Sen D."/>
            <person name="Tripathy S."/>
        </authorList>
    </citation>
    <scope>NUCLEOTIDE SEQUENCE</scope>
    <source>
        <strain evidence="3">BDU141951</strain>
    </source>
</reference>
<evidence type="ECO:0000256" key="1">
    <source>
        <dbReference type="ARBA" id="ARBA00010574"/>
    </source>
</evidence>
<dbReference type="GO" id="GO:0017148">
    <property type="term" value="P:negative regulation of translation"/>
    <property type="evidence" value="ECO:0007669"/>
    <property type="project" value="UniProtKB-UniRule"/>
</dbReference>
<reference evidence="3" key="2">
    <citation type="journal article" date="2015" name="Genome Announc.">
        <title>Draft Genome Sequence of Filamentous Marine Cyanobacterium Lyngbya confervoides Strain BDU141951.</title>
        <authorList>
            <person name="Chandrababunaidu M.M."/>
            <person name="Sen D."/>
            <person name="Tripathy S."/>
        </authorList>
    </citation>
    <scope>NUCLEOTIDE SEQUENCE</scope>
    <source>
        <strain evidence="3">BDU141951</strain>
    </source>
</reference>
<dbReference type="GO" id="GO:0005737">
    <property type="term" value="C:cytoplasm"/>
    <property type="evidence" value="ECO:0007669"/>
    <property type="project" value="UniProtKB-SubCell"/>
</dbReference>
<comment type="similarity">
    <text evidence="1 2">Belongs to the Iojap/RsfS family.</text>
</comment>
<dbReference type="GO" id="GO:0042256">
    <property type="term" value="P:cytosolic ribosome assembly"/>
    <property type="evidence" value="ECO:0007669"/>
    <property type="project" value="UniProtKB-UniRule"/>
</dbReference>
<dbReference type="GO" id="GO:0043023">
    <property type="term" value="F:ribosomal large subunit binding"/>
    <property type="evidence" value="ECO:0007669"/>
    <property type="project" value="TreeGrafter"/>
</dbReference>
<proteinExistence type="inferred from homology"/>
<dbReference type="NCBIfam" id="TIGR00090">
    <property type="entry name" value="rsfS_iojap_ybeB"/>
    <property type="match status" value="1"/>
</dbReference>
<name>A0A0C1Y835_9CYAN</name>
<dbReference type="Pfam" id="PF02410">
    <property type="entry name" value="RsfS"/>
    <property type="match status" value="1"/>
</dbReference>
<dbReference type="AlphaFoldDB" id="A0A0C1Y835"/>
<comment type="subcellular location">
    <subcellularLocation>
        <location evidence="2">Cytoplasm</location>
    </subcellularLocation>
</comment>